<name>C0ND15_AJECG</name>
<dbReference type="Proteomes" id="UP000001631">
    <property type="component" value="Unassembled WGS sequence"/>
</dbReference>
<feature type="compositionally biased region" description="Basic and acidic residues" evidence="1">
    <location>
        <begin position="53"/>
        <end position="68"/>
    </location>
</feature>
<evidence type="ECO:0000256" key="1">
    <source>
        <dbReference type="SAM" id="MobiDB-lite"/>
    </source>
</evidence>
<feature type="compositionally biased region" description="Polar residues" evidence="1">
    <location>
        <begin position="92"/>
        <end position="102"/>
    </location>
</feature>
<evidence type="ECO:0000313" key="3">
    <source>
        <dbReference type="Proteomes" id="UP000001631"/>
    </source>
</evidence>
<dbReference type="EMBL" id="GG663363">
    <property type="protein sequence ID" value="EEH11556.1"/>
    <property type="molecule type" value="Genomic_DNA"/>
</dbReference>
<organism evidence="2 3">
    <name type="scientific">Ajellomyces capsulatus (strain G186AR / H82 / ATCC MYA-2454 / RMSCC 2432)</name>
    <name type="common">Darling's disease fungus</name>
    <name type="synonym">Histoplasma capsulatum</name>
    <dbReference type="NCBI Taxonomy" id="447093"/>
    <lineage>
        <taxon>Eukaryota</taxon>
        <taxon>Fungi</taxon>
        <taxon>Dikarya</taxon>
        <taxon>Ascomycota</taxon>
        <taxon>Pezizomycotina</taxon>
        <taxon>Eurotiomycetes</taxon>
        <taxon>Eurotiomycetidae</taxon>
        <taxon>Onygenales</taxon>
        <taxon>Ajellomycetaceae</taxon>
        <taxon>Histoplasma</taxon>
    </lineage>
</organism>
<dbReference type="GeneID" id="69034028"/>
<keyword evidence="3" id="KW-1185">Reference proteome</keyword>
<dbReference type="VEuPathDB" id="FungiDB:I7I50_03037"/>
<dbReference type="HOGENOM" id="CLU_1958959_0_0_1"/>
<feature type="region of interest" description="Disordered" evidence="1">
    <location>
        <begin position="29"/>
        <end position="128"/>
    </location>
</feature>
<dbReference type="AlphaFoldDB" id="C0ND15"/>
<dbReference type="InParanoid" id="C0ND15"/>
<dbReference type="STRING" id="447093.C0ND15"/>
<evidence type="ECO:0000313" key="2">
    <source>
        <dbReference type="EMBL" id="EEH11556.1"/>
    </source>
</evidence>
<sequence>MFVAPACSIIGICVWQEIQDDPFETQLATNDLRAESDRASANAHRTASSKPLMTKDGETQLAKDEGEKSSNGGVLETATPSNSTAERDAQTEEMSTKNNQSPPKVADGTPANSSPKKRRKLVSIADDR</sequence>
<accession>C0ND15</accession>
<reference evidence="2" key="1">
    <citation type="submission" date="2009-02" db="EMBL/GenBank/DDBJ databases">
        <title>The Genome Sequence of Ajellomyces capsulatus strain G186AR.</title>
        <authorList>
            <consortium name="The Broad Institute Genome Sequencing Platform"/>
            <person name="Champion M."/>
            <person name="Cuomo C."/>
            <person name="Ma L.-J."/>
            <person name="Henn M.R."/>
            <person name="Sil A."/>
            <person name="Goldman B."/>
            <person name="Young S.K."/>
            <person name="Kodira C.D."/>
            <person name="Zeng Q."/>
            <person name="Koehrsen M."/>
            <person name="Alvarado L."/>
            <person name="Berlin A."/>
            <person name="Borenstein D."/>
            <person name="Chen Z."/>
            <person name="Engels R."/>
            <person name="Freedman E."/>
            <person name="Gellesch M."/>
            <person name="Goldberg J."/>
            <person name="Griggs A."/>
            <person name="Gujja S."/>
            <person name="Heiman D."/>
            <person name="Hepburn T."/>
            <person name="Howarth C."/>
            <person name="Jen D."/>
            <person name="Larson L."/>
            <person name="Lewis B."/>
            <person name="Mehta T."/>
            <person name="Park D."/>
            <person name="Pearson M."/>
            <person name="Roberts A."/>
            <person name="Saif S."/>
            <person name="Shea T."/>
            <person name="Shenoy N."/>
            <person name="Sisk P."/>
            <person name="Stolte C."/>
            <person name="Sykes S."/>
            <person name="Walk T."/>
            <person name="White J."/>
            <person name="Yandava C."/>
            <person name="Klein B."/>
            <person name="McEwen J.G."/>
            <person name="Puccia R."/>
            <person name="Goldman G.H."/>
            <person name="Felipe M.S."/>
            <person name="Nino-Vega G."/>
            <person name="San-Blas G."/>
            <person name="Taylor J."/>
            <person name="Mendoza L."/>
            <person name="Galagan J."/>
            <person name="Nusbaum C."/>
            <person name="Birren B."/>
        </authorList>
    </citation>
    <scope>NUCLEOTIDE SEQUENCE</scope>
    <source>
        <strain evidence="2">G186AR</strain>
    </source>
</reference>
<proteinExistence type="predicted"/>
<gene>
    <name evidence="2" type="ORF">HCBG_01011</name>
</gene>
<dbReference type="RefSeq" id="XP_045292036.1">
    <property type="nucleotide sequence ID" value="XM_045428061.1"/>
</dbReference>
<protein>
    <submittedName>
        <fullName evidence="2">Uncharacterized protein</fullName>
    </submittedName>
</protein>